<dbReference type="GO" id="GO:0051225">
    <property type="term" value="P:spindle assembly"/>
    <property type="evidence" value="ECO:0007669"/>
    <property type="project" value="InterPro"/>
</dbReference>
<dbReference type="GO" id="GO:0008017">
    <property type="term" value="F:microtubule binding"/>
    <property type="evidence" value="ECO:0007669"/>
    <property type="project" value="TreeGrafter"/>
</dbReference>
<evidence type="ECO:0000313" key="3">
    <source>
        <dbReference type="EMBL" id="CAG8546768.1"/>
    </source>
</evidence>
<accession>A0A9N9AVZ4</accession>
<dbReference type="AlphaFoldDB" id="A0A9N9AVZ4"/>
<dbReference type="GO" id="GO:1990498">
    <property type="term" value="C:mitotic spindle microtubule"/>
    <property type="evidence" value="ECO:0007669"/>
    <property type="project" value="TreeGrafter"/>
</dbReference>
<dbReference type="OrthoDB" id="5575722at2759"/>
<comment type="caution">
    <text evidence="3">The sequence shown here is derived from an EMBL/GenBank/DDBJ whole genome shotgun (WGS) entry which is preliminary data.</text>
</comment>
<dbReference type="Pfam" id="PF14661">
    <property type="entry name" value="HAUS6_N"/>
    <property type="match status" value="1"/>
</dbReference>
<dbReference type="PANTHER" id="PTHR16151">
    <property type="entry name" value="HAUS AUGMIN-LIKE COMPLEX SUBUNIT 6"/>
    <property type="match status" value="1"/>
</dbReference>
<proteinExistence type="predicted"/>
<gene>
    <name evidence="3" type="ORF">DEBURN_LOCUS6896</name>
</gene>
<sequence>MTTTNSPTMIPTTVAESPKSIYWTNLILLGFNPTELVILIGRETIGTYSSILVELNKDIFTRGYTANSVKAMELIMYFLFLKLNDFMTRERFKCWPILDSASSKTFRNIAFNWLEQLKKDGNLEKDIVIRRSAFDECQGERFERIIMAFSNYVLKVVLERDYEQYSRVPSINFTMIKEMKPELLKSIIKIYIKMQVDRFLKETRERGMCQERWKCLADELTRRLRDITERNLENVRMMWKEGLNWVKENRKYIERVEDIINDRVNKYRIDGKSISIQVPEILMIKWEKQIQQQLQQQQGDEMMIDNETEMNEIKDTREMIMKDNETENRFQNLKEYFNNQKEQIQSLSSLKNSLKSQLNQIHESIQLLKEEQKNKDRFR</sequence>
<dbReference type="Proteomes" id="UP000789706">
    <property type="component" value="Unassembled WGS sequence"/>
</dbReference>
<evidence type="ECO:0000313" key="4">
    <source>
        <dbReference type="Proteomes" id="UP000789706"/>
    </source>
</evidence>
<feature type="coiled-coil region" evidence="1">
    <location>
        <begin position="337"/>
        <end position="371"/>
    </location>
</feature>
<dbReference type="GO" id="GO:0070652">
    <property type="term" value="C:HAUS complex"/>
    <property type="evidence" value="ECO:0007669"/>
    <property type="project" value="InterPro"/>
</dbReference>
<protein>
    <submittedName>
        <fullName evidence="3">959_t:CDS:1</fullName>
    </submittedName>
</protein>
<feature type="domain" description="HAUS augmin-like complex subunit 6 N-terminal" evidence="2">
    <location>
        <begin position="23"/>
        <end position="233"/>
    </location>
</feature>
<reference evidence="3" key="1">
    <citation type="submission" date="2021-06" db="EMBL/GenBank/DDBJ databases">
        <authorList>
            <person name="Kallberg Y."/>
            <person name="Tangrot J."/>
            <person name="Rosling A."/>
        </authorList>
    </citation>
    <scope>NUCLEOTIDE SEQUENCE</scope>
    <source>
        <strain evidence="3">AZ414A</strain>
    </source>
</reference>
<dbReference type="PANTHER" id="PTHR16151:SF2">
    <property type="entry name" value="HAUS AUGMIN-LIKE COMPLEX SUBUNIT 6"/>
    <property type="match status" value="1"/>
</dbReference>
<dbReference type="InterPro" id="IPR026797">
    <property type="entry name" value="HAUS_6"/>
</dbReference>
<dbReference type="InterPro" id="IPR028163">
    <property type="entry name" value="HAUS_6_N"/>
</dbReference>
<dbReference type="EMBL" id="CAJVPK010000760">
    <property type="protein sequence ID" value="CAG8546768.1"/>
    <property type="molecule type" value="Genomic_DNA"/>
</dbReference>
<evidence type="ECO:0000259" key="2">
    <source>
        <dbReference type="Pfam" id="PF14661"/>
    </source>
</evidence>
<organism evidence="3 4">
    <name type="scientific">Diversispora eburnea</name>
    <dbReference type="NCBI Taxonomy" id="1213867"/>
    <lineage>
        <taxon>Eukaryota</taxon>
        <taxon>Fungi</taxon>
        <taxon>Fungi incertae sedis</taxon>
        <taxon>Mucoromycota</taxon>
        <taxon>Glomeromycotina</taxon>
        <taxon>Glomeromycetes</taxon>
        <taxon>Diversisporales</taxon>
        <taxon>Diversisporaceae</taxon>
        <taxon>Diversispora</taxon>
    </lineage>
</organism>
<keyword evidence="1" id="KW-0175">Coiled coil</keyword>
<keyword evidence="4" id="KW-1185">Reference proteome</keyword>
<name>A0A9N9AVZ4_9GLOM</name>
<evidence type="ECO:0000256" key="1">
    <source>
        <dbReference type="SAM" id="Coils"/>
    </source>
</evidence>